<dbReference type="AlphaFoldDB" id="A0AAW2DUM5"/>
<feature type="compositionally biased region" description="Basic and acidic residues" evidence="1">
    <location>
        <begin position="1"/>
        <end position="12"/>
    </location>
</feature>
<dbReference type="PANTHER" id="PTHR47487:SF8">
    <property type="entry name" value="OS08G0270900 PROTEIN"/>
    <property type="match status" value="1"/>
</dbReference>
<feature type="compositionally biased region" description="Low complexity" evidence="1">
    <location>
        <begin position="246"/>
        <end position="255"/>
    </location>
</feature>
<dbReference type="Gene3D" id="3.30.160.60">
    <property type="entry name" value="Classic Zinc Finger"/>
    <property type="match status" value="2"/>
</dbReference>
<feature type="region of interest" description="Disordered" evidence="1">
    <location>
        <begin position="366"/>
        <end position="414"/>
    </location>
</feature>
<feature type="domain" description="C2H2-type" evidence="2">
    <location>
        <begin position="207"/>
        <end position="231"/>
    </location>
</feature>
<dbReference type="InterPro" id="IPR036236">
    <property type="entry name" value="Znf_C2H2_sf"/>
</dbReference>
<feature type="region of interest" description="Disordered" evidence="1">
    <location>
        <begin position="1"/>
        <end position="24"/>
    </location>
</feature>
<organism evidence="4 5">
    <name type="scientific">Lithocarpus litseifolius</name>
    <dbReference type="NCBI Taxonomy" id="425828"/>
    <lineage>
        <taxon>Eukaryota</taxon>
        <taxon>Viridiplantae</taxon>
        <taxon>Streptophyta</taxon>
        <taxon>Embryophyta</taxon>
        <taxon>Tracheophyta</taxon>
        <taxon>Spermatophyta</taxon>
        <taxon>Magnoliopsida</taxon>
        <taxon>eudicotyledons</taxon>
        <taxon>Gunneridae</taxon>
        <taxon>Pentapetalae</taxon>
        <taxon>rosids</taxon>
        <taxon>fabids</taxon>
        <taxon>Fagales</taxon>
        <taxon>Fagaceae</taxon>
        <taxon>Lithocarpus</taxon>
    </lineage>
</organism>
<dbReference type="InterPro" id="IPR013087">
    <property type="entry name" value="Znf_C2H2_type"/>
</dbReference>
<dbReference type="GO" id="GO:0008270">
    <property type="term" value="F:zinc ion binding"/>
    <property type="evidence" value="ECO:0007669"/>
    <property type="project" value="InterPro"/>
</dbReference>
<evidence type="ECO:0000259" key="2">
    <source>
        <dbReference type="SMART" id="SM00355"/>
    </source>
</evidence>
<proteinExistence type="predicted"/>
<reference evidence="4 5" key="1">
    <citation type="submission" date="2024-01" db="EMBL/GenBank/DDBJ databases">
        <title>A telomere-to-telomere, gap-free genome of sweet tea (Lithocarpus litseifolius).</title>
        <authorList>
            <person name="Zhou J."/>
        </authorList>
    </citation>
    <scope>NUCLEOTIDE SEQUENCE [LARGE SCALE GENOMIC DNA]</scope>
    <source>
        <strain evidence="4">Zhou-2022a</strain>
        <tissue evidence="4">Leaf</tissue>
    </source>
</reference>
<sequence>MEFKFRAVDDRPPPPPPPHPTAASTFNYDSKQALRVSAGFSTTSLRPNLEQIQNPNDTREAIVQCQLEKARIREEIIAAEITRRRLLEAEVRREMMIEREMALRRLSAEGRISFEYGLSMHTFDGGFAFPSCINAFNMFPMLPPPRLPEAMPVNVRPPSETNKDKLIVLAKPTPNISGAKRKAETASAGDTSELPPFGLKKRPKEEWSCAICQVSALSERALNEHLQGRKHKAKEAGLRAQRTGRSTSSTPSTKKTTMHSKLIESPDFGTSGQEAKVEGKSLKQNETGGGSGQKMEMTGSLKSKNQRVTLPENQTAEDSEKTNSTKAERGSAKTEGFERNKMFKFWCEMCQKGAYSRVVMETHIKGKKHRARLQKRGQKDGVVSTASSGSAQKAQDTNLVAEKTSQSNATQKAKGVADVMAKEAIKKTPVIVIVDAD</sequence>
<dbReference type="Pfam" id="PF12874">
    <property type="entry name" value="zf-met"/>
    <property type="match status" value="2"/>
</dbReference>
<dbReference type="PANTHER" id="PTHR47487">
    <property type="entry name" value="OS06G0651300 PROTEIN-RELATED"/>
    <property type="match status" value="1"/>
</dbReference>
<feature type="region of interest" description="Disordered" evidence="1">
    <location>
        <begin position="173"/>
        <end position="200"/>
    </location>
</feature>
<dbReference type="GO" id="GO:0003676">
    <property type="term" value="F:nucleic acid binding"/>
    <property type="evidence" value="ECO:0007669"/>
    <property type="project" value="InterPro"/>
</dbReference>
<dbReference type="SMART" id="SM00451">
    <property type="entry name" value="ZnF_U1"/>
    <property type="match status" value="2"/>
</dbReference>
<dbReference type="EMBL" id="JAZDWU010000001">
    <property type="protein sequence ID" value="KAL0013502.1"/>
    <property type="molecule type" value="Genomic_DNA"/>
</dbReference>
<evidence type="ECO:0000259" key="3">
    <source>
        <dbReference type="SMART" id="SM00451"/>
    </source>
</evidence>
<evidence type="ECO:0008006" key="6">
    <source>
        <dbReference type="Google" id="ProtNLM"/>
    </source>
</evidence>
<evidence type="ECO:0000256" key="1">
    <source>
        <dbReference type="SAM" id="MobiDB-lite"/>
    </source>
</evidence>
<gene>
    <name evidence="4" type="ORF">SO802_000571</name>
</gene>
<dbReference type="Proteomes" id="UP001459277">
    <property type="component" value="Unassembled WGS sequence"/>
</dbReference>
<comment type="caution">
    <text evidence="4">The sequence shown here is derived from an EMBL/GenBank/DDBJ whole genome shotgun (WGS) entry which is preliminary data.</text>
</comment>
<feature type="domain" description="U1-type" evidence="3">
    <location>
        <begin position="204"/>
        <end position="238"/>
    </location>
</feature>
<dbReference type="SMART" id="SM00355">
    <property type="entry name" value="ZnF_C2H2"/>
    <property type="match status" value="2"/>
</dbReference>
<keyword evidence="5" id="KW-1185">Reference proteome</keyword>
<feature type="domain" description="U1-type" evidence="3">
    <location>
        <begin position="342"/>
        <end position="376"/>
    </location>
</feature>
<feature type="domain" description="C2H2-type" evidence="2">
    <location>
        <begin position="345"/>
        <end position="369"/>
    </location>
</feature>
<feature type="compositionally biased region" description="Basic and acidic residues" evidence="1">
    <location>
        <begin position="318"/>
        <end position="334"/>
    </location>
</feature>
<name>A0AAW2DUM5_9ROSI</name>
<feature type="compositionally biased region" description="Polar residues" evidence="1">
    <location>
        <begin position="384"/>
        <end position="411"/>
    </location>
</feature>
<evidence type="ECO:0000313" key="4">
    <source>
        <dbReference type="EMBL" id="KAL0013502.1"/>
    </source>
</evidence>
<protein>
    <recommendedName>
        <fullName evidence="6">U1-type domain-containing protein</fullName>
    </recommendedName>
</protein>
<dbReference type="InterPro" id="IPR003604">
    <property type="entry name" value="Matrin/U1-like-C_Znf_C2H2"/>
</dbReference>
<dbReference type="SUPFAM" id="SSF57667">
    <property type="entry name" value="beta-beta-alpha zinc fingers"/>
    <property type="match status" value="2"/>
</dbReference>
<evidence type="ECO:0000313" key="5">
    <source>
        <dbReference type="Proteomes" id="UP001459277"/>
    </source>
</evidence>
<feature type="compositionally biased region" description="Polar residues" evidence="1">
    <location>
        <begin position="300"/>
        <end position="316"/>
    </location>
</feature>
<feature type="region of interest" description="Disordered" evidence="1">
    <location>
        <begin position="225"/>
        <end position="334"/>
    </location>
</feature>
<accession>A0AAW2DUM5</accession>
<feature type="compositionally biased region" description="Basic residues" evidence="1">
    <location>
        <begin position="366"/>
        <end position="376"/>
    </location>
</feature>